<evidence type="ECO:0000313" key="3">
    <source>
        <dbReference type="Proteomes" id="UP000199445"/>
    </source>
</evidence>
<dbReference type="AlphaFoldDB" id="A0A1I3XLC7"/>
<accession>A0A1I3XLC7</accession>
<name>A0A1I3XLC7_9GAMM</name>
<dbReference type="Pfam" id="PF24837">
    <property type="entry name" value="AMIN-like"/>
    <property type="match status" value="1"/>
</dbReference>
<dbReference type="Proteomes" id="UP000199445">
    <property type="component" value="Unassembled WGS sequence"/>
</dbReference>
<reference evidence="2 3" key="1">
    <citation type="submission" date="2016-10" db="EMBL/GenBank/DDBJ databases">
        <authorList>
            <person name="de Groot N.N."/>
        </authorList>
    </citation>
    <scope>NUCLEOTIDE SEQUENCE [LARGE SCALE GENOMIC DNA]</scope>
    <source>
        <strain evidence="2 3">IBRC-M 10445</strain>
    </source>
</reference>
<proteinExistence type="predicted"/>
<dbReference type="InterPro" id="IPR056303">
    <property type="entry name" value="AMIN-like"/>
</dbReference>
<organism evidence="2 3">
    <name type="scientific">Marinobacter persicus</name>
    <dbReference type="NCBI Taxonomy" id="930118"/>
    <lineage>
        <taxon>Bacteria</taxon>
        <taxon>Pseudomonadati</taxon>
        <taxon>Pseudomonadota</taxon>
        <taxon>Gammaproteobacteria</taxon>
        <taxon>Pseudomonadales</taxon>
        <taxon>Marinobacteraceae</taxon>
        <taxon>Marinobacter</taxon>
    </lineage>
</organism>
<dbReference type="RefSeq" id="WP_091706223.1">
    <property type="nucleotide sequence ID" value="NZ_BMYN01000008.1"/>
</dbReference>
<dbReference type="OrthoDB" id="3393679at2"/>
<sequence length="200" mass="22766">MLRIPHKKGINSQLRSDRFFSALRLRIAFVFASMLVLAACARNDSLPDEPTAVYLSEWTAGIIDRPRSDQPAAMLVAVRTGTHEGFDRVVFEFDERVPGYHIEYIDKPVRKCGSGKVTPLAGDGWLEVRMYPAKAHTEEWQPTVTDRKRMPDLPVLSELELTCDFEAVVTWVFGVESPNRYQVRELSSPPRLVIDLRHGR</sequence>
<dbReference type="EMBL" id="FOSC01000012">
    <property type="protein sequence ID" value="SFK20290.1"/>
    <property type="molecule type" value="Genomic_DNA"/>
</dbReference>
<feature type="domain" description="AMIN-like" evidence="1">
    <location>
        <begin position="74"/>
        <end position="198"/>
    </location>
</feature>
<protein>
    <recommendedName>
        <fullName evidence="1">AMIN-like domain-containing protein</fullName>
    </recommendedName>
</protein>
<evidence type="ECO:0000259" key="1">
    <source>
        <dbReference type="Pfam" id="PF24837"/>
    </source>
</evidence>
<keyword evidence="3" id="KW-1185">Reference proteome</keyword>
<gene>
    <name evidence="2" type="ORF">SAMN05216429_11226</name>
</gene>
<evidence type="ECO:0000313" key="2">
    <source>
        <dbReference type="EMBL" id="SFK20290.1"/>
    </source>
</evidence>